<dbReference type="AlphaFoldDB" id="A0A3P7JWJ8"/>
<evidence type="ECO:0000313" key="4">
    <source>
        <dbReference type="Proteomes" id="UP000267027"/>
    </source>
</evidence>
<evidence type="ECO:0000256" key="1">
    <source>
        <dbReference type="SAM" id="MobiDB-lite"/>
    </source>
</evidence>
<dbReference type="GO" id="GO:0003700">
    <property type="term" value="F:DNA-binding transcription factor activity"/>
    <property type="evidence" value="ECO:0007669"/>
    <property type="project" value="InterPro"/>
</dbReference>
<dbReference type="STRING" id="334426.A0A3P7JWJ8"/>
<dbReference type="InterPro" id="IPR046347">
    <property type="entry name" value="bZIP_sf"/>
</dbReference>
<dbReference type="EMBL" id="UYYA01004319">
    <property type="protein sequence ID" value="VDM61162.1"/>
    <property type="molecule type" value="Genomic_DNA"/>
</dbReference>
<feature type="compositionally biased region" description="Basic and acidic residues" evidence="1">
    <location>
        <begin position="45"/>
        <end position="57"/>
    </location>
</feature>
<dbReference type="Pfam" id="PF07716">
    <property type="entry name" value="bZIP_2"/>
    <property type="match status" value="1"/>
</dbReference>
<evidence type="ECO:0000259" key="2">
    <source>
        <dbReference type="PROSITE" id="PS50217"/>
    </source>
</evidence>
<feature type="region of interest" description="Disordered" evidence="1">
    <location>
        <begin position="1"/>
        <end position="57"/>
    </location>
</feature>
<gene>
    <name evidence="3" type="ORF">ACOC_LOCUS9577</name>
</gene>
<dbReference type="InterPro" id="IPR004827">
    <property type="entry name" value="bZIP"/>
</dbReference>
<name>A0A3P7JWJ8_ANGCS</name>
<sequence>MCVSAVTTTTRYSPYSPSSLSPDALSDYRKKRDKNNIASKRSRQKRAEKQREMRNEKEMLERRNIELKTLLGSLEVQLVYTIFSTIKVENFFSNDNRSVLKF</sequence>
<feature type="compositionally biased region" description="Polar residues" evidence="1">
    <location>
        <begin position="1"/>
        <end position="11"/>
    </location>
</feature>
<feature type="domain" description="BZIP" evidence="2">
    <location>
        <begin position="25"/>
        <end position="78"/>
    </location>
</feature>
<dbReference type="Proteomes" id="UP000267027">
    <property type="component" value="Unassembled WGS sequence"/>
</dbReference>
<accession>A0A3P7JWJ8</accession>
<evidence type="ECO:0000313" key="3">
    <source>
        <dbReference type="EMBL" id="VDM61162.1"/>
    </source>
</evidence>
<feature type="compositionally biased region" description="Low complexity" evidence="1">
    <location>
        <begin position="12"/>
        <end position="25"/>
    </location>
</feature>
<reference evidence="3 4" key="1">
    <citation type="submission" date="2018-11" db="EMBL/GenBank/DDBJ databases">
        <authorList>
            <consortium name="Pathogen Informatics"/>
        </authorList>
    </citation>
    <scope>NUCLEOTIDE SEQUENCE [LARGE SCALE GENOMIC DNA]</scope>
    <source>
        <strain evidence="3 4">Costa Rica</strain>
    </source>
</reference>
<proteinExistence type="predicted"/>
<dbReference type="OrthoDB" id="10039716at2759"/>
<dbReference type="Gene3D" id="1.20.5.170">
    <property type="match status" value="1"/>
</dbReference>
<dbReference type="SUPFAM" id="SSF57959">
    <property type="entry name" value="Leucine zipper domain"/>
    <property type="match status" value="1"/>
</dbReference>
<keyword evidence="4" id="KW-1185">Reference proteome</keyword>
<organism evidence="3 4">
    <name type="scientific">Angiostrongylus costaricensis</name>
    <name type="common">Nematode worm</name>
    <dbReference type="NCBI Taxonomy" id="334426"/>
    <lineage>
        <taxon>Eukaryota</taxon>
        <taxon>Metazoa</taxon>
        <taxon>Ecdysozoa</taxon>
        <taxon>Nematoda</taxon>
        <taxon>Chromadorea</taxon>
        <taxon>Rhabditida</taxon>
        <taxon>Rhabditina</taxon>
        <taxon>Rhabditomorpha</taxon>
        <taxon>Strongyloidea</taxon>
        <taxon>Metastrongylidae</taxon>
        <taxon>Angiostrongylus</taxon>
    </lineage>
</organism>
<protein>
    <recommendedName>
        <fullName evidence="2">BZIP domain-containing protein</fullName>
    </recommendedName>
</protein>
<dbReference type="PROSITE" id="PS00036">
    <property type="entry name" value="BZIP_BASIC"/>
    <property type="match status" value="1"/>
</dbReference>
<dbReference type="PROSITE" id="PS50217">
    <property type="entry name" value="BZIP"/>
    <property type="match status" value="1"/>
</dbReference>